<dbReference type="PANTHER" id="PTHR43580">
    <property type="entry name" value="OXIDOREDUCTASE GLYR1-RELATED"/>
    <property type="match status" value="1"/>
</dbReference>
<feature type="domain" description="6-phosphogluconate dehydrogenase NADP-binding" evidence="3">
    <location>
        <begin position="8"/>
        <end position="156"/>
    </location>
</feature>
<dbReference type="InterPro" id="IPR048666">
    <property type="entry name" value="RedAm-like_C"/>
</dbReference>
<dbReference type="Pfam" id="PF03446">
    <property type="entry name" value="NAD_binding_2"/>
    <property type="match status" value="1"/>
</dbReference>
<evidence type="ECO:0000256" key="1">
    <source>
        <dbReference type="ARBA" id="ARBA00009080"/>
    </source>
</evidence>
<keyword evidence="2" id="KW-0560">Oxidoreductase</keyword>
<reference evidence="5 6" key="1">
    <citation type="journal article" date="2019" name="Int. J. Syst. Evol. Microbiol.">
        <title>The Global Catalogue of Microorganisms (GCM) 10K type strain sequencing project: providing services to taxonomists for standard genome sequencing and annotation.</title>
        <authorList>
            <consortium name="The Broad Institute Genomics Platform"/>
            <consortium name="The Broad Institute Genome Sequencing Center for Infectious Disease"/>
            <person name="Wu L."/>
            <person name="Ma J."/>
        </authorList>
    </citation>
    <scope>NUCLEOTIDE SEQUENCE [LARGE SCALE GENOMIC DNA]</scope>
    <source>
        <strain evidence="5 6">JCM 9383</strain>
    </source>
</reference>
<comment type="similarity">
    <text evidence="1">Belongs to the HIBADH-related family.</text>
</comment>
<sequence>MSENKAPVTVIGLGPMGQAVVTTLLEHGHPVTVWNRTASRADGVVDRGAVRAGTAAEAVAASRLVLLSLTDYQAMYDILGGITDSLAGKVIVNLSSDSPERTREAARWASDHGAAFITGGIMVPESMVGGEGAYVYYSGPREVFDAHEPTLALLGRPDYVGTDAGLAQLYYQAQLDVFLTSLSAFLHATALLASAGVPATEYAPWAKETFGLVAYFLPEAAKAVQDGEHPGDQANVTMMGATADHIVEASKAAGIDLELPKAVKSHYDRAIAAGHGKDSWTSLYEVIKG</sequence>
<dbReference type="InterPro" id="IPR006115">
    <property type="entry name" value="6PGDH_NADP-bd"/>
</dbReference>
<dbReference type="InterPro" id="IPR051265">
    <property type="entry name" value="HIBADH-related_NP60_sf"/>
</dbReference>
<feature type="domain" description="NADPH-dependent reductive aminase-like C-terminal" evidence="4">
    <location>
        <begin position="163"/>
        <end position="288"/>
    </location>
</feature>
<dbReference type="Proteomes" id="UP001500979">
    <property type="component" value="Unassembled WGS sequence"/>
</dbReference>
<dbReference type="Gene3D" id="3.40.50.720">
    <property type="entry name" value="NAD(P)-binding Rossmann-like Domain"/>
    <property type="match status" value="1"/>
</dbReference>
<evidence type="ECO:0000313" key="6">
    <source>
        <dbReference type="Proteomes" id="UP001500979"/>
    </source>
</evidence>
<evidence type="ECO:0000256" key="2">
    <source>
        <dbReference type="ARBA" id="ARBA00023002"/>
    </source>
</evidence>
<keyword evidence="6" id="KW-1185">Reference proteome</keyword>
<dbReference type="InterPro" id="IPR015815">
    <property type="entry name" value="HIBADH-related"/>
</dbReference>
<evidence type="ECO:0000313" key="5">
    <source>
        <dbReference type="EMBL" id="GAA2803090.1"/>
    </source>
</evidence>
<evidence type="ECO:0000259" key="4">
    <source>
        <dbReference type="Pfam" id="PF21761"/>
    </source>
</evidence>
<protein>
    <submittedName>
        <fullName evidence="5">NAD(P)-binding domain-containing protein</fullName>
    </submittedName>
</protein>
<dbReference type="PIRSF" id="PIRSF000103">
    <property type="entry name" value="HIBADH"/>
    <property type="match status" value="1"/>
</dbReference>
<dbReference type="InterPro" id="IPR036291">
    <property type="entry name" value="NAD(P)-bd_dom_sf"/>
</dbReference>
<gene>
    <name evidence="5" type="ORF">GCM10010470_42720</name>
</gene>
<comment type="caution">
    <text evidence="5">The sequence shown here is derived from an EMBL/GenBank/DDBJ whole genome shotgun (WGS) entry which is preliminary data.</text>
</comment>
<evidence type="ECO:0000259" key="3">
    <source>
        <dbReference type="Pfam" id="PF03446"/>
    </source>
</evidence>
<dbReference type="Gene3D" id="1.10.1040.10">
    <property type="entry name" value="N-(1-d-carboxylethyl)-l-norvaline Dehydrogenase, domain 2"/>
    <property type="match status" value="1"/>
</dbReference>
<accession>A0ABN3VI06</accession>
<name>A0ABN3VI06_9PSEU</name>
<dbReference type="Pfam" id="PF21761">
    <property type="entry name" value="RedAm-like_C"/>
    <property type="match status" value="1"/>
</dbReference>
<dbReference type="InterPro" id="IPR013328">
    <property type="entry name" value="6PGD_dom2"/>
</dbReference>
<dbReference type="PANTHER" id="PTHR43580:SF2">
    <property type="entry name" value="CYTOKINE-LIKE NUCLEAR FACTOR N-PAC"/>
    <property type="match status" value="1"/>
</dbReference>
<organism evidence="5 6">
    <name type="scientific">Saccharopolyspora taberi</name>
    <dbReference type="NCBI Taxonomy" id="60895"/>
    <lineage>
        <taxon>Bacteria</taxon>
        <taxon>Bacillati</taxon>
        <taxon>Actinomycetota</taxon>
        <taxon>Actinomycetes</taxon>
        <taxon>Pseudonocardiales</taxon>
        <taxon>Pseudonocardiaceae</taxon>
        <taxon>Saccharopolyspora</taxon>
    </lineage>
</organism>
<dbReference type="RefSeq" id="WP_344682382.1">
    <property type="nucleotide sequence ID" value="NZ_BAAAUX010000017.1"/>
</dbReference>
<dbReference type="EMBL" id="BAAAUX010000017">
    <property type="protein sequence ID" value="GAA2803090.1"/>
    <property type="molecule type" value="Genomic_DNA"/>
</dbReference>
<proteinExistence type="inferred from homology"/>
<dbReference type="SUPFAM" id="SSF51735">
    <property type="entry name" value="NAD(P)-binding Rossmann-fold domains"/>
    <property type="match status" value="1"/>
</dbReference>